<dbReference type="GO" id="GO:0008381">
    <property type="term" value="F:mechanosensitive monoatomic ion channel activity"/>
    <property type="evidence" value="ECO:0007669"/>
    <property type="project" value="UniProtKB-UniRule"/>
</dbReference>
<comment type="similarity">
    <text evidence="9">Belongs to the MscL family.</text>
</comment>
<comment type="function">
    <text evidence="9">Channel that opens in response to stretch forces in the membrane lipid bilayer. May participate in the regulation of osmotic pressure changes within the cell.</text>
</comment>
<reference evidence="10 11" key="1">
    <citation type="journal article" date="2009" name="J. Bacteriol.">
        <title>Draft genome sequence of the extremely acidophilic bacterium Acidithiobacillus caldus ATCC 51756 reveals metabolic versatility in the genus Acidithiobacillus.</title>
        <authorList>
            <person name="Valdes J."/>
            <person name="Quatrini R."/>
            <person name="Hallberg K."/>
            <person name="Dopson M."/>
            <person name="Valenzuela P.D."/>
            <person name="Holmes D.S."/>
        </authorList>
    </citation>
    <scope>NUCLEOTIDE SEQUENCE [LARGE SCALE GENOMIC DNA]</scope>
    <source>
        <strain evidence="11">ATCC 51756 / DSM 8584 / KU</strain>
    </source>
</reference>
<proteinExistence type="inferred from homology"/>
<evidence type="ECO:0000313" key="10">
    <source>
        <dbReference type="EMBL" id="AIA53952.1"/>
    </source>
</evidence>
<keyword evidence="7 9" id="KW-0472">Membrane</keyword>
<dbReference type="NCBIfam" id="TIGR00220">
    <property type="entry name" value="mscL"/>
    <property type="match status" value="1"/>
</dbReference>
<keyword evidence="3 9" id="KW-1003">Cell membrane</keyword>
<dbReference type="EMBL" id="CP005986">
    <property type="protein sequence ID" value="AIA53952.1"/>
    <property type="molecule type" value="Genomic_DNA"/>
</dbReference>
<evidence type="ECO:0000256" key="7">
    <source>
        <dbReference type="ARBA" id="ARBA00023136"/>
    </source>
</evidence>
<dbReference type="SUPFAM" id="SSF81330">
    <property type="entry name" value="Gated mechanosensitive channel"/>
    <property type="match status" value="1"/>
</dbReference>
<dbReference type="KEGG" id="acz:Acaty_c0060"/>
<dbReference type="InterPro" id="IPR037673">
    <property type="entry name" value="MSC/AndL"/>
</dbReference>
<dbReference type="Proteomes" id="UP000005522">
    <property type="component" value="Chromosome"/>
</dbReference>
<feature type="transmembrane region" description="Helical" evidence="9">
    <location>
        <begin position="20"/>
        <end position="43"/>
    </location>
</feature>
<sequence>MGGFLRDFKTFLQRGSVVDLAVAFVIGAAFSGVVNSLVTNVLMPPLGLLLGKVDFSNLYLTLHTGKVPGPYATLAAAQKAGAVTLNYGLFINSVVGFVIIALFVFSLVRLINRLYPKPAAAVASKDCPFCASSIPLAAQRCPHCTSDLRLD</sequence>
<evidence type="ECO:0000256" key="1">
    <source>
        <dbReference type="ARBA" id="ARBA00004141"/>
    </source>
</evidence>
<dbReference type="GO" id="GO:0005886">
    <property type="term" value="C:plasma membrane"/>
    <property type="evidence" value="ECO:0007669"/>
    <property type="project" value="UniProtKB-SubCell"/>
</dbReference>
<dbReference type="eggNOG" id="COG1970">
    <property type="taxonomic scope" value="Bacteria"/>
</dbReference>
<comment type="subunit">
    <text evidence="9">Homopentamer.</text>
</comment>
<name>A0A059ZVL8_ACICK</name>
<organism evidence="10 11">
    <name type="scientific">Acidithiobacillus caldus (strain ATCC 51756 / DSM 8584 / KU)</name>
    <dbReference type="NCBI Taxonomy" id="637389"/>
    <lineage>
        <taxon>Bacteria</taxon>
        <taxon>Pseudomonadati</taxon>
        <taxon>Pseudomonadota</taxon>
        <taxon>Acidithiobacillia</taxon>
        <taxon>Acidithiobacillales</taxon>
        <taxon>Acidithiobacillaceae</taxon>
        <taxon>Acidithiobacillus</taxon>
    </lineage>
</organism>
<evidence type="ECO:0000313" key="11">
    <source>
        <dbReference type="Proteomes" id="UP000005522"/>
    </source>
</evidence>
<dbReference type="PRINTS" id="PR01264">
    <property type="entry name" value="MECHCHANNEL"/>
</dbReference>
<keyword evidence="4 9" id="KW-0812">Transmembrane</keyword>
<keyword evidence="8 9" id="KW-0407">Ion channel</keyword>
<evidence type="ECO:0000256" key="9">
    <source>
        <dbReference type="HAMAP-Rule" id="MF_00115"/>
    </source>
</evidence>
<evidence type="ECO:0000256" key="4">
    <source>
        <dbReference type="ARBA" id="ARBA00022692"/>
    </source>
</evidence>
<comment type="subcellular location">
    <subcellularLocation>
        <location evidence="9">Cell inner membrane</location>
        <topology evidence="9">Multi-pass membrane protein</topology>
    </subcellularLocation>
    <subcellularLocation>
        <location evidence="1">Membrane</location>
        <topology evidence="1">Multi-pass membrane protein</topology>
    </subcellularLocation>
</comment>
<evidence type="ECO:0000256" key="6">
    <source>
        <dbReference type="ARBA" id="ARBA00023065"/>
    </source>
</evidence>
<dbReference type="GeneID" id="92930132"/>
<dbReference type="Gene3D" id="1.10.1200.120">
    <property type="entry name" value="Large-conductance mechanosensitive channel, MscL, domain 1"/>
    <property type="match status" value="1"/>
</dbReference>
<keyword evidence="9" id="KW-0997">Cell inner membrane</keyword>
<keyword evidence="6 9" id="KW-0406">Ion transport</keyword>
<evidence type="ECO:0000256" key="2">
    <source>
        <dbReference type="ARBA" id="ARBA00022448"/>
    </source>
</evidence>
<protein>
    <recommendedName>
        <fullName evidence="9">Large-conductance mechanosensitive channel</fullName>
    </recommendedName>
</protein>
<dbReference type="PANTHER" id="PTHR30266">
    <property type="entry name" value="MECHANOSENSITIVE CHANNEL MSCL"/>
    <property type="match status" value="1"/>
</dbReference>
<dbReference type="HAMAP" id="MF_00115">
    <property type="entry name" value="MscL"/>
    <property type="match status" value="1"/>
</dbReference>
<gene>
    <name evidence="9" type="primary">mscL</name>
    <name evidence="10" type="ORF">Acaty_c0060</name>
</gene>
<evidence type="ECO:0000256" key="3">
    <source>
        <dbReference type="ARBA" id="ARBA00022475"/>
    </source>
</evidence>
<feature type="transmembrane region" description="Helical" evidence="9">
    <location>
        <begin position="89"/>
        <end position="108"/>
    </location>
</feature>
<evidence type="ECO:0000256" key="8">
    <source>
        <dbReference type="ARBA" id="ARBA00023303"/>
    </source>
</evidence>
<evidence type="ECO:0000256" key="5">
    <source>
        <dbReference type="ARBA" id="ARBA00022989"/>
    </source>
</evidence>
<dbReference type="InterPro" id="IPR036019">
    <property type="entry name" value="MscL_channel"/>
</dbReference>
<keyword evidence="5 9" id="KW-1133">Transmembrane helix</keyword>
<dbReference type="InterPro" id="IPR001185">
    <property type="entry name" value="MS_channel"/>
</dbReference>
<accession>A0A059ZVL8</accession>
<dbReference type="Pfam" id="PF01741">
    <property type="entry name" value="MscL"/>
    <property type="match status" value="1"/>
</dbReference>
<keyword evidence="2 9" id="KW-0813">Transport</keyword>
<dbReference type="RefSeq" id="WP_004869785.1">
    <property type="nucleotide sequence ID" value="NZ_CP005986.1"/>
</dbReference>
<dbReference type="HOGENOM" id="CLU_095787_2_3_6"/>
<dbReference type="AlphaFoldDB" id="A0A059ZVL8"/>
<dbReference type="PANTHER" id="PTHR30266:SF2">
    <property type="entry name" value="LARGE-CONDUCTANCE MECHANOSENSITIVE CHANNEL"/>
    <property type="match status" value="1"/>
</dbReference>